<dbReference type="RefSeq" id="WP_024894189.1">
    <property type="nucleotide sequence ID" value="NZ_JAAVXF010000100.1"/>
</dbReference>
<dbReference type="GeneID" id="60696276"/>
<reference evidence="3 4" key="1">
    <citation type="journal article" date="2016" name="Int. J. Mol. Sci.">
        <title>Comparative genomics of the extreme acidophile Acidithiobacillus thiooxidans reveals intraspecific divergence and niche adaptation.</title>
        <authorList>
            <person name="Zhang X."/>
            <person name="Feng X."/>
            <person name="Tao J."/>
            <person name="Ma L."/>
            <person name="Xiao Y."/>
            <person name="Liang Y."/>
            <person name="Liu X."/>
            <person name="Yin H."/>
        </authorList>
    </citation>
    <scope>NUCLEOTIDE SEQUENCE [LARGE SCALE GENOMIC DNA]</scope>
    <source>
        <strain evidence="3 4">A02</strain>
    </source>
</reference>
<comment type="caution">
    <text evidence="3">The sequence shown here is derived from an EMBL/GenBank/DDBJ whole genome shotgun (WGS) entry which is preliminary data.</text>
</comment>
<name>A0A1C2JML4_ACITH</name>
<dbReference type="STRING" id="930.GCA_002079865_00426"/>
<feature type="domain" description="Large polyvalent protein associated" evidence="2">
    <location>
        <begin position="35"/>
        <end position="132"/>
    </location>
</feature>
<evidence type="ECO:0008006" key="5">
    <source>
        <dbReference type="Google" id="ProtNLM"/>
    </source>
</evidence>
<dbReference type="Pfam" id="PF18850">
    <property type="entry name" value="LPD30"/>
    <property type="match status" value="1"/>
</dbReference>
<dbReference type="InterPro" id="IPR041311">
    <property type="entry name" value="LPD29"/>
</dbReference>
<evidence type="ECO:0000259" key="1">
    <source>
        <dbReference type="Pfam" id="PF18847"/>
    </source>
</evidence>
<dbReference type="Proteomes" id="UP000094893">
    <property type="component" value="Unassembled WGS sequence"/>
</dbReference>
<dbReference type="EMBL" id="LWSA01000348">
    <property type="protein sequence ID" value="OCX67505.1"/>
    <property type="molecule type" value="Genomic_DNA"/>
</dbReference>
<feature type="domain" description="Large polyvalent protein associated" evidence="1">
    <location>
        <begin position="148"/>
        <end position="231"/>
    </location>
</feature>
<evidence type="ECO:0000313" key="4">
    <source>
        <dbReference type="Proteomes" id="UP000094893"/>
    </source>
</evidence>
<accession>A0A1C2JML4</accession>
<evidence type="ECO:0000313" key="3">
    <source>
        <dbReference type="EMBL" id="OCX67505.1"/>
    </source>
</evidence>
<protein>
    <recommendedName>
        <fullName evidence="5">Large polyvalent protein associated domain-containing protein</fullName>
    </recommendedName>
</protein>
<proteinExistence type="predicted"/>
<dbReference type="AlphaFoldDB" id="A0A1C2JML4"/>
<organism evidence="3 4">
    <name type="scientific">Acidithiobacillus thiooxidans</name>
    <name type="common">Thiobacillus thiooxidans</name>
    <dbReference type="NCBI Taxonomy" id="930"/>
    <lineage>
        <taxon>Bacteria</taxon>
        <taxon>Pseudomonadati</taxon>
        <taxon>Pseudomonadota</taxon>
        <taxon>Acidithiobacillia</taxon>
        <taxon>Acidithiobacillales</taxon>
        <taxon>Acidithiobacillaceae</taxon>
        <taxon>Acidithiobacillus</taxon>
    </lineage>
</organism>
<dbReference type="InterPro" id="IPR040631">
    <property type="entry name" value="LPD30"/>
</dbReference>
<gene>
    <name evidence="3" type="ORF">A6P07_19950</name>
</gene>
<sequence length="316" mass="35909">MEREAFSMPESIISMEDDTIRVGQLVYSGNLFSQEYGIITAIHGEQTHPQGFGLVLNTTKMAELDIVFSSGERSYHVPENVIRHLPWKLFGNTFSASEIENAIHFAEARDQRKAIEKEAAKAKFIAEMERLRKEYPQLLVAADETDHRKRAAKNMRILLKQFKGCKFSVRTDDNSIRVSWMDGPTVPQVNEIINAFKAGNFDGMTDSYEYQESPWNELFGSAMYVFSDRGYSEDLLKRSVVYLWKRLPGNLHGIPQPENPAEVFTMTPRQIPELNMTFGEAVNSLAYQFDCLNSRYVRAYGCSGGFLIPESEAEAA</sequence>
<evidence type="ECO:0000259" key="2">
    <source>
        <dbReference type="Pfam" id="PF18850"/>
    </source>
</evidence>
<dbReference type="Pfam" id="PF18847">
    <property type="entry name" value="LPD29"/>
    <property type="match status" value="1"/>
</dbReference>